<reference evidence="2 3" key="1">
    <citation type="submission" date="2015-10" db="EMBL/GenBank/DDBJ databases">
        <title>Metagenome-Assembled Genomes uncover a global brackish microbiome.</title>
        <authorList>
            <person name="Hugerth L.W."/>
            <person name="Larsson J."/>
            <person name="Alneberg J."/>
            <person name="Lindh M.V."/>
            <person name="Legrand C."/>
            <person name="Pinhassi J."/>
            <person name="Andersson A.F."/>
        </authorList>
    </citation>
    <scope>NUCLEOTIDE SEQUENCE [LARGE SCALE GENOMIC DNA]</scope>
    <source>
        <strain evidence="2">BACL4 MAG-120507-bin80</strain>
    </source>
</reference>
<keyword evidence="1" id="KW-0732">Signal</keyword>
<evidence type="ECO:0000313" key="2">
    <source>
        <dbReference type="EMBL" id="KRO71065.1"/>
    </source>
</evidence>
<evidence type="ECO:0000256" key="1">
    <source>
        <dbReference type="SAM" id="SignalP"/>
    </source>
</evidence>
<protein>
    <recommendedName>
        <fullName evidence="4">Lipocalin-like domain-containing protein</fullName>
    </recommendedName>
</protein>
<dbReference type="Proteomes" id="UP000051934">
    <property type="component" value="Unassembled WGS sequence"/>
</dbReference>
<name>A0A0R2S843_9GAMM</name>
<evidence type="ECO:0008006" key="4">
    <source>
        <dbReference type="Google" id="ProtNLM"/>
    </source>
</evidence>
<dbReference type="PROSITE" id="PS51257">
    <property type="entry name" value="PROKAR_LIPOPROTEIN"/>
    <property type="match status" value="1"/>
</dbReference>
<accession>A0A0R2S843</accession>
<sequence>MVRQRFQPLFLSLLFLLSTLSACATSTSSTATPTADGIWDFTMSSPFGAVNAVVTLDTSGDALVGTFDLGNGRLWAIEEGVASTNEITFRIDRDGSPMVYDMSGTVNGATIVGIARAMGAEAPWSMTRKD</sequence>
<evidence type="ECO:0000313" key="3">
    <source>
        <dbReference type="Proteomes" id="UP000051934"/>
    </source>
</evidence>
<organism evidence="2 3">
    <name type="scientific">OM182 bacterium BACL3 MAG-120507-bin80</name>
    <dbReference type="NCBI Taxonomy" id="1655577"/>
    <lineage>
        <taxon>Bacteria</taxon>
        <taxon>Pseudomonadati</taxon>
        <taxon>Pseudomonadota</taxon>
        <taxon>Gammaproteobacteria</taxon>
        <taxon>OMG group</taxon>
        <taxon>OM182 clade</taxon>
    </lineage>
</organism>
<gene>
    <name evidence="2" type="ORF">ABR69_05750</name>
</gene>
<proteinExistence type="predicted"/>
<comment type="caution">
    <text evidence="2">The sequence shown here is derived from an EMBL/GenBank/DDBJ whole genome shotgun (WGS) entry which is preliminary data.</text>
</comment>
<feature type="chain" id="PRO_5006586913" description="Lipocalin-like domain-containing protein" evidence="1">
    <location>
        <begin position="25"/>
        <end position="130"/>
    </location>
</feature>
<feature type="signal peptide" evidence="1">
    <location>
        <begin position="1"/>
        <end position="24"/>
    </location>
</feature>
<dbReference type="EMBL" id="LIBB01000246">
    <property type="protein sequence ID" value="KRO71065.1"/>
    <property type="molecule type" value="Genomic_DNA"/>
</dbReference>
<dbReference type="AlphaFoldDB" id="A0A0R2S843"/>